<gene>
    <name evidence="3" type="ORF">GCM10009838_35830</name>
</gene>
<name>A0ABN2RQ72_9ACTN</name>
<sequence>MGGVRMRRGARSIVTGVAGACALGLAWGVAAASPALAARGSGSMVLSPSHGNAQTVFTATFHLSGNNGPGACVGAQVDFAFDNQPVGSAPMDGSCSASAQMQVPLGATPGGHKVRGTVSGGTAASANATFTVDGGPSPTSTTPTSTTSSTKSAPPSWANSTTPYIPWTAPAFRSQAIPTSTGPCDTSGPHAPAADKGFLMIPAYSAGDHPKNTGSTLISEPASGALPITSVGPAGMVPPLLGDGRHPYQYLELLETIDPNVSPKLRLGAAAGEPFSCLHVESFGGPGSGYGYLSYALKDALVISVQDVNADGSPFVVATPTAAPSTPVPASSPAAKGGKPAAPAPSTPAGPKAKFEKVVLGYTSLTWEYQEPSGAQAPIHRGAGTIQPPAPAPPLSYSNLVFAFGGLVAATVALMFAYHSRRRDLARRARRQKASHAS</sequence>
<keyword evidence="4" id="KW-1185">Reference proteome</keyword>
<feature type="region of interest" description="Disordered" evidence="1">
    <location>
        <begin position="321"/>
        <end position="350"/>
    </location>
</feature>
<evidence type="ECO:0000256" key="2">
    <source>
        <dbReference type="SAM" id="Phobius"/>
    </source>
</evidence>
<reference evidence="3 4" key="1">
    <citation type="journal article" date="2019" name="Int. J. Syst. Evol. Microbiol.">
        <title>The Global Catalogue of Microorganisms (GCM) 10K type strain sequencing project: providing services to taxonomists for standard genome sequencing and annotation.</title>
        <authorList>
            <consortium name="The Broad Institute Genomics Platform"/>
            <consortium name="The Broad Institute Genome Sequencing Center for Infectious Disease"/>
            <person name="Wu L."/>
            <person name="Ma J."/>
        </authorList>
    </citation>
    <scope>NUCLEOTIDE SEQUENCE [LARGE SCALE GENOMIC DNA]</scope>
    <source>
        <strain evidence="3 4">JCM 16013</strain>
    </source>
</reference>
<feature type="compositionally biased region" description="Low complexity" evidence="1">
    <location>
        <begin position="321"/>
        <end position="341"/>
    </location>
</feature>
<protein>
    <recommendedName>
        <fullName evidence="5">Bacterial Ig-like domain-containing protein</fullName>
    </recommendedName>
</protein>
<keyword evidence="2" id="KW-0472">Membrane</keyword>
<feature type="transmembrane region" description="Helical" evidence="2">
    <location>
        <begin position="397"/>
        <end position="418"/>
    </location>
</feature>
<feature type="compositionally biased region" description="Low complexity" evidence="1">
    <location>
        <begin position="136"/>
        <end position="156"/>
    </location>
</feature>
<proteinExistence type="predicted"/>
<dbReference type="EMBL" id="BAAAQM010000018">
    <property type="protein sequence ID" value="GAA1972960.1"/>
    <property type="molecule type" value="Genomic_DNA"/>
</dbReference>
<evidence type="ECO:0008006" key="5">
    <source>
        <dbReference type="Google" id="ProtNLM"/>
    </source>
</evidence>
<feature type="region of interest" description="Disordered" evidence="1">
    <location>
        <begin position="126"/>
        <end position="159"/>
    </location>
</feature>
<evidence type="ECO:0000313" key="4">
    <source>
        <dbReference type="Proteomes" id="UP001499854"/>
    </source>
</evidence>
<evidence type="ECO:0000256" key="1">
    <source>
        <dbReference type="SAM" id="MobiDB-lite"/>
    </source>
</evidence>
<dbReference type="Proteomes" id="UP001499854">
    <property type="component" value="Unassembled WGS sequence"/>
</dbReference>
<keyword evidence="2" id="KW-0812">Transmembrane</keyword>
<organism evidence="3 4">
    <name type="scientific">Catenulispora subtropica</name>
    <dbReference type="NCBI Taxonomy" id="450798"/>
    <lineage>
        <taxon>Bacteria</taxon>
        <taxon>Bacillati</taxon>
        <taxon>Actinomycetota</taxon>
        <taxon>Actinomycetes</taxon>
        <taxon>Catenulisporales</taxon>
        <taxon>Catenulisporaceae</taxon>
        <taxon>Catenulispora</taxon>
    </lineage>
</organism>
<comment type="caution">
    <text evidence="3">The sequence shown here is derived from an EMBL/GenBank/DDBJ whole genome shotgun (WGS) entry which is preliminary data.</text>
</comment>
<evidence type="ECO:0000313" key="3">
    <source>
        <dbReference type="EMBL" id="GAA1972960.1"/>
    </source>
</evidence>
<keyword evidence="2" id="KW-1133">Transmembrane helix</keyword>
<accession>A0ABN2RQ72</accession>